<reference evidence="3" key="1">
    <citation type="submission" date="2025-08" db="UniProtKB">
        <authorList>
            <consortium name="RefSeq"/>
        </authorList>
    </citation>
    <scope>IDENTIFICATION</scope>
</reference>
<name>A0ABM1F977_PRICU</name>
<feature type="transmembrane region" description="Helical" evidence="1">
    <location>
        <begin position="148"/>
        <end position="171"/>
    </location>
</feature>
<dbReference type="Proteomes" id="UP000695022">
    <property type="component" value="Unplaced"/>
</dbReference>
<accession>A0ABM1F977</accession>
<feature type="transmembrane region" description="Helical" evidence="1">
    <location>
        <begin position="43"/>
        <end position="63"/>
    </location>
</feature>
<feature type="transmembrane region" description="Helical" evidence="1">
    <location>
        <begin position="83"/>
        <end position="102"/>
    </location>
</feature>
<keyword evidence="1" id="KW-0812">Transmembrane</keyword>
<gene>
    <name evidence="3" type="primary">LOC106820914</name>
</gene>
<evidence type="ECO:0000313" key="2">
    <source>
        <dbReference type="Proteomes" id="UP000695022"/>
    </source>
</evidence>
<dbReference type="GeneID" id="106820914"/>
<dbReference type="PANTHER" id="PTHR12242">
    <property type="entry name" value="OS02G0130600 PROTEIN-RELATED"/>
    <property type="match status" value="1"/>
</dbReference>
<dbReference type="InterPro" id="IPR049352">
    <property type="entry name" value="Rost"/>
</dbReference>
<dbReference type="PANTHER" id="PTHR12242:SF45">
    <property type="entry name" value="MARVEL DOMAIN-CONTAINING PROTEIN"/>
    <property type="match status" value="1"/>
</dbReference>
<keyword evidence="2" id="KW-1185">Reference proteome</keyword>
<protein>
    <submittedName>
        <fullName evidence="3">Protein rolling stone-like</fullName>
    </submittedName>
</protein>
<sequence>MVTSLILAIRHYRSTRRVTGDDTPSATTETSFDDGAARWQHKLAWVLFNMAASLALAVTLGYWITDYNPSHVISADNLIKHGINAVVIIVDVVVVATPVRLLHIWQPAVFLTYYAIFTVVYWASGGTNEAGAPYIYSTINYTDAPGSAVVYLLFGFLTSLPFTHVIVFVVYKLRVLLLTSRRSRAPAQEATAAPLADIKDSPERPQIP</sequence>
<proteinExistence type="predicted"/>
<keyword evidence="1" id="KW-0472">Membrane</keyword>
<organism evidence="2 3">
    <name type="scientific">Priapulus caudatus</name>
    <name type="common">Priapulid worm</name>
    <dbReference type="NCBI Taxonomy" id="37621"/>
    <lineage>
        <taxon>Eukaryota</taxon>
        <taxon>Metazoa</taxon>
        <taxon>Ecdysozoa</taxon>
        <taxon>Scalidophora</taxon>
        <taxon>Priapulida</taxon>
        <taxon>Priapulimorpha</taxon>
        <taxon>Priapulimorphida</taxon>
        <taxon>Priapulidae</taxon>
        <taxon>Priapulus</taxon>
    </lineage>
</organism>
<keyword evidence="1" id="KW-1133">Transmembrane helix</keyword>
<evidence type="ECO:0000256" key="1">
    <source>
        <dbReference type="SAM" id="Phobius"/>
    </source>
</evidence>
<feature type="transmembrane region" description="Helical" evidence="1">
    <location>
        <begin position="109"/>
        <end position="128"/>
    </location>
</feature>
<dbReference type="Pfam" id="PF21534">
    <property type="entry name" value="Rost"/>
    <property type="match status" value="1"/>
</dbReference>
<dbReference type="RefSeq" id="XP_014680998.1">
    <property type="nucleotide sequence ID" value="XM_014825512.1"/>
</dbReference>
<evidence type="ECO:0000313" key="3">
    <source>
        <dbReference type="RefSeq" id="XP_014680998.1"/>
    </source>
</evidence>